<accession>A0A819QJM8</accession>
<feature type="region of interest" description="Disordered" evidence="1">
    <location>
        <begin position="320"/>
        <end position="360"/>
    </location>
</feature>
<dbReference type="Proteomes" id="UP000663823">
    <property type="component" value="Unassembled WGS sequence"/>
</dbReference>
<reference evidence="5" key="1">
    <citation type="submission" date="2021-02" db="EMBL/GenBank/DDBJ databases">
        <authorList>
            <person name="Nowell W R."/>
        </authorList>
    </citation>
    <scope>NUCLEOTIDE SEQUENCE</scope>
</reference>
<dbReference type="Proteomes" id="UP000663874">
    <property type="component" value="Unassembled WGS sequence"/>
</dbReference>
<gene>
    <name evidence="6" type="ORF">FNK824_LOCUS33847</name>
    <name evidence="5" type="ORF">OTI717_LOCUS30698</name>
    <name evidence="3" type="ORF">RFH988_LOCUS9516</name>
    <name evidence="4" type="ORF">SEV965_LOCUS11624</name>
</gene>
<evidence type="ECO:0000313" key="4">
    <source>
        <dbReference type="EMBL" id="CAF1017519.1"/>
    </source>
</evidence>
<comment type="caution">
    <text evidence="5">The sequence shown here is derived from an EMBL/GenBank/DDBJ whole genome shotgun (WGS) entry which is preliminary data.</text>
</comment>
<dbReference type="InterPro" id="IPR049012">
    <property type="entry name" value="Mutator_transp_dom"/>
</dbReference>
<dbReference type="AlphaFoldDB" id="A0A819QJM8"/>
<dbReference type="OrthoDB" id="6154036at2759"/>
<proteinExistence type="predicted"/>
<dbReference type="EMBL" id="CAJOAX010008383">
    <property type="protein sequence ID" value="CAF4032203.1"/>
    <property type="molecule type" value="Genomic_DNA"/>
</dbReference>
<dbReference type="Pfam" id="PF20700">
    <property type="entry name" value="Mutator"/>
    <property type="match status" value="1"/>
</dbReference>
<evidence type="ECO:0000313" key="5">
    <source>
        <dbReference type="EMBL" id="CAF4032203.1"/>
    </source>
</evidence>
<dbReference type="EMBL" id="CAJNOO010000340">
    <property type="protein sequence ID" value="CAF0911615.1"/>
    <property type="molecule type" value="Genomic_DNA"/>
</dbReference>
<evidence type="ECO:0000256" key="1">
    <source>
        <dbReference type="SAM" id="MobiDB-lite"/>
    </source>
</evidence>
<feature type="compositionally biased region" description="Acidic residues" evidence="1">
    <location>
        <begin position="341"/>
        <end position="353"/>
    </location>
</feature>
<protein>
    <recommendedName>
        <fullName evidence="2">Mutator-like transposase domain-containing protein</fullName>
    </recommendedName>
</protein>
<sequence>MPTTKGRNTHQRSKAAICRKARSRKREQFRRSASARSSSLSSSELSSKLEETFISSLYSTTDSSFSNNILHQSFTSQQKLLSYEKRKNHAIADCDDMNFYQVIHNTFLLELLKNTICIQCREPWDGKMYIRGHLAGIGRAGIVKAFGAMNVAPPVHEEYYEEIDKTLLLPCIKELQNQSMQAAIYEAVDENDGDPTALTVSGDGTWQKRGFKSIHGIAAILSASRTPKVLDVERLSKKCLVCTGALSIKKQNPDLYHEIIHNHDCESNYDGSSVSVGLAVMIYNDGYLSIGEVLYQVLDELGHFSFIAFDRMNKQRLKKEARWRKRREQQTGDNENMSNDNDSDEDHDDDAVEDYQAGAY</sequence>
<feature type="compositionally biased region" description="Basic residues" evidence="1">
    <location>
        <begin position="7"/>
        <end position="28"/>
    </location>
</feature>
<name>A0A819QJM8_9BILA</name>
<evidence type="ECO:0000259" key="2">
    <source>
        <dbReference type="Pfam" id="PF20700"/>
    </source>
</evidence>
<dbReference type="Proteomes" id="UP000663889">
    <property type="component" value="Unassembled WGS sequence"/>
</dbReference>
<dbReference type="EMBL" id="CAJOBE010012738">
    <property type="protein sequence ID" value="CAF4154225.1"/>
    <property type="molecule type" value="Genomic_DNA"/>
</dbReference>
<dbReference type="EMBL" id="CAJNOU010000506">
    <property type="protein sequence ID" value="CAF1017519.1"/>
    <property type="molecule type" value="Genomic_DNA"/>
</dbReference>
<evidence type="ECO:0000313" key="6">
    <source>
        <dbReference type="EMBL" id="CAF4154225.1"/>
    </source>
</evidence>
<organism evidence="5 7">
    <name type="scientific">Rotaria sordida</name>
    <dbReference type="NCBI Taxonomy" id="392033"/>
    <lineage>
        <taxon>Eukaryota</taxon>
        <taxon>Metazoa</taxon>
        <taxon>Spiralia</taxon>
        <taxon>Gnathifera</taxon>
        <taxon>Rotifera</taxon>
        <taxon>Eurotatoria</taxon>
        <taxon>Bdelloidea</taxon>
        <taxon>Philodinida</taxon>
        <taxon>Philodinidae</taxon>
        <taxon>Rotaria</taxon>
    </lineage>
</organism>
<feature type="domain" description="Mutator-like transposase" evidence="2">
    <location>
        <begin position="135"/>
        <end position="278"/>
    </location>
</feature>
<feature type="region of interest" description="Disordered" evidence="1">
    <location>
        <begin position="1"/>
        <end position="38"/>
    </location>
</feature>
<evidence type="ECO:0000313" key="3">
    <source>
        <dbReference type="EMBL" id="CAF0911615.1"/>
    </source>
</evidence>
<evidence type="ECO:0000313" key="7">
    <source>
        <dbReference type="Proteomes" id="UP000663823"/>
    </source>
</evidence>
<dbReference type="Proteomes" id="UP000663882">
    <property type="component" value="Unassembled WGS sequence"/>
</dbReference>